<organism evidence="1 2">
    <name type="scientific">Sporormia fimetaria CBS 119925</name>
    <dbReference type="NCBI Taxonomy" id="1340428"/>
    <lineage>
        <taxon>Eukaryota</taxon>
        <taxon>Fungi</taxon>
        <taxon>Dikarya</taxon>
        <taxon>Ascomycota</taxon>
        <taxon>Pezizomycotina</taxon>
        <taxon>Dothideomycetes</taxon>
        <taxon>Pleosporomycetidae</taxon>
        <taxon>Pleosporales</taxon>
        <taxon>Sporormiaceae</taxon>
        <taxon>Sporormia</taxon>
    </lineage>
</organism>
<evidence type="ECO:0000313" key="1">
    <source>
        <dbReference type="EMBL" id="KAF2743536.1"/>
    </source>
</evidence>
<protein>
    <submittedName>
        <fullName evidence="1">Uncharacterized protein</fullName>
    </submittedName>
</protein>
<dbReference type="AlphaFoldDB" id="A0A6A6V162"/>
<sequence length="66" mass="7430">MPTPEPPRNLYQDARMPHLANEHAFQAPPPHPFSPFEVSLFCCKSKALTDIKPSIHHHSIPLVIPP</sequence>
<evidence type="ECO:0000313" key="2">
    <source>
        <dbReference type="Proteomes" id="UP000799440"/>
    </source>
</evidence>
<reference evidence="1" key="1">
    <citation type="journal article" date="2020" name="Stud. Mycol.">
        <title>101 Dothideomycetes genomes: a test case for predicting lifestyles and emergence of pathogens.</title>
        <authorList>
            <person name="Haridas S."/>
            <person name="Albert R."/>
            <person name="Binder M."/>
            <person name="Bloem J."/>
            <person name="Labutti K."/>
            <person name="Salamov A."/>
            <person name="Andreopoulos B."/>
            <person name="Baker S."/>
            <person name="Barry K."/>
            <person name="Bills G."/>
            <person name="Bluhm B."/>
            <person name="Cannon C."/>
            <person name="Castanera R."/>
            <person name="Culley D."/>
            <person name="Daum C."/>
            <person name="Ezra D."/>
            <person name="Gonzalez J."/>
            <person name="Henrissat B."/>
            <person name="Kuo A."/>
            <person name="Liang C."/>
            <person name="Lipzen A."/>
            <person name="Lutzoni F."/>
            <person name="Magnuson J."/>
            <person name="Mondo S."/>
            <person name="Nolan M."/>
            <person name="Ohm R."/>
            <person name="Pangilinan J."/>
            <person name="Park H.-J."/>
            <person name="Ramirez L."/>
            <person name="Alfaro M."/>
            <person name="Sun H."/>
            <person name="Tritt A."/>
            <person name="Yoshinaga Y."/>
            <person name="Zwiers L.-H."/>
            <person name="Turgeon B."/>
            <person name="Goodwin S."/>
            <person name="Spatafora J."/>
            <person name="Crous P."/>
            <person name="Grigoriev I."/>
        </authorList>
    </citation>
    <scope>NUCLEOTIDE SEQUENCE</scope>
    <source>
        <strain evidence="1">CBS 119925</strain>
    </source>
</reference>
<keyword evidence="2" id="KW-1185">Reference proteome</keyword>
<dbReference type="Proteomes" id="UP000799440">
    <property type="component" value="Unassembled WGS sequence"/>
</dbReference>
<proteinExistence type="predicted"/>
<name>A0A6A6V162_9PLEO</name>
<gene>
    <name evidence="1" type="ORF">M011DRAFT_471289</name>
</gene>
<dbReference type="EMBL" id="MU006596">
    <property type="protein sequence ID" value="KAF2743536.1"/>
    <property type="molecule type" value="Genomic_DNA"/>
</dbReference>
<accession>A0A6A6V162</accession>